<dbReference type="GO" id="GO:0000976">
    <property type="term" value="F:transcription cis-regulatory region binding"/>
    <property type="evidence" value="ECO:0007669"/>
    <property type="project" value="TreeGrafter"/>
</dbReference>
<dbReference type="AlphaFoldDB" id="A0A2N5NAQ1"/>
<evidence type="ECO:0000313" key="7">
    <source>
        <dbReference type="EMBL" id="PLT47436.1"/>
    </source>
</evidence>
<keyword evidence="2" id="KW-0805">Transcription regulation</keyword>
<keyword evidence="4" id="KW-0804">Transcription</keyword>
<dbReference type="EMBL" id="NFEZ01000003">
    <property type="protein sequence ID" value="PLT47436.1"/>
    <property type="molecule type" value="Genomic_DNA"/>
</dbReference>
<feature type="DNA-binding region" description="H-T-H motif" evidence="5">
    <location>
        <begin position="38"/>
        <end position="57"/>
    </location>
</feature>
<organism evidence="7 8">
    <name type="scientific">Paenibacillus pasadenensis</name>
    <dbReference type="NCBI Taxonomy" id="217090"/>
    <lineage>
        <taxon>Bacteria</taxon>
        <taxon>Bacillati</taxon>
        <taxon>Bacillota</taxon>
        <taxon>Bacilli</taxon>
        <taxon>Bacillales</taxon>
        <taxon>Paenibacillaceae</taxon>
        <taxon>Paenibacillus</taxon>
    </lineage>
</organism>
<dbReference type="Proteomes" id="UP000234789">
    <property type="component" value="Unassembled WGS sequence"/>
</dbReference>
<dbReference type="PROSITE" id="PS50977">
    <property type="entry name" value="HTH_TETR_2"/>
    <property type="match status" value="1"/>
</dbReference>
<dbReference type="Gene3D" id="1.10.357.10">
    <property type="entry name" value="Tetracycline Repressor, domain 2"/>
    <property type="match status" value="1"/>
</dbReference>
<evidence type="ECO:0000259" key="6">
    <source>
        <dbReference type="PROSITE" id="PS50977"/>
    </source>
</evidence>
<proteinExistence type="predicted"/>
<evidence type="ECO:0000256" key="5">
    <source>
        <dbReference type="PROSITE-ProRule" id="PRU00335"/>
    </source>
</evidence>
<dbReference type="PANTHER" id="PTHR30055">
    <property type="entry name" value="HTH-TYPE TRANSCRIPTIONAL REGULATOR RUTR"/>
    <property type="match status" value="1"/>
</dbReference>
<gene>
    <name evidence="7" type="ORF">B8V81_1660</name>
</gene>
<dbReference type="RefSeq" id="WP_028598386.1">
    <property type="nucleotide sequence ID" value="NZ_BIMM01000076.1"/>
</dbReference>
<sequence>MKGRDAEEKQTFIADARRAQIFEATIRTLDEIGYIRASMAQIAKRAGISAALISYHYRDKNDLMDYALMKLATDLSSSVLERTAAASGPREKLQAYIEASIAYQAENPARSTALIEIVFHARTADGMPYYKLQDDEDDPLENELRRILRLGQEQGEFGAFDLDAMASAIRGALDEYGFNVKLKARIDPIRFSQELVDLFSRAIGHR</sequence>
<keyword evidence="3 5" id="KW-0238">DNA-binding</keyword>
<dbReference type="InterPro" id="IPR009057">
    <property type="entry name" value="Homeodomain-like_sf"/>
</dbReference>
<keyword evidence="8" id="KW-1185">Reference proteome</keyword>
<name>A0A2N5NAQ1_9BACL</name>
<dbReference type="InterPro" id="IPR050109">
    <property type="entry name" value="HTH-type_TetR-like_transc_reg"/>
</dbReference>
<evidence type="ECO:0000256" key="3">
    <source>
        <dbReference type="ARBA" id="ARBA00023125"/>
    </source>
</evidence>
<dbReference type="PANTHER" id="PTHR30055:SF234">
    <property type="entry name" value="HTH-TYPE TRANSCRIPTIONAL REGULATOR BETI"/>
    <property type="match status" value="1"/>
</dbReference>
<dbReference type="Pfam" id="PF00440">
    <property type="entry name" value="TetR_N"/>
    <property type="match status" value="1"/>
</dbReference>
<protein>
    <submittedName>
        <fullName evidence="7">Transcriptional regulator, TetR family</fullName>
    </submittedName>
</protein>
<dbReference type="SUPFAM" id="SSF46689">
    <property type="entry name" value="Homeodomain-like"/>
    <property type="match status" value="1"/>
</dbReference>
<evidence type="ECO:0000256" key="1">
    <source>
        <dbReference type="ARBA" id="ARBA00022491"/>
    </source>
</evidence>
<accession>A0A2N5NAQ1</accession>
<comment type="caution">
    <text evidence="7">The sequence shown here is derived from an EMBL/GenBank/DDBJ whole genome shotgun (WGS) entry which is preliminary data.</text>
</comment>
<keyword evidence="1" id="KW-0678">Repressor</keyword>
<dbReference type="OrthoDB" id="2356263at2"/>
<dbReference type="Pfam" id="PF13977">
    <property type="entry name" value="TetR_C_6"/>
    <property type="match status" value="1"/>
</dbReference>
<reference evidence="7 8" key="1">
    <citation type="submission" date="2017-05" db="EMBL/GenBank/DDBJ databases">
        <title>Functional genome analysis of Paenibacillus pasadenensis strain R16: insights on endophytic life style and antifungal activity.</title>
        <authorList>
            <person name="Passera A."/>
            <person name="Marcolungo L."/>
            <person name="Casati P."/>
            <person name="Brasca M."/>
            <person name="Quaglino F."/>
            <person name="Delledonne M."/>
        </authorList>
    </citation>
    <scope>NUCLEOTIDE SEQUENCE [LARGE SCALE GENOMIC DNA]</scope>
    <source>
        <strain evidence="7 8">R16</strain>
    </source>
</reference>
<dbReference type="InterPro" id="IPR036271">
    <property type="entry name" value="Tet_transcr_reg_TetR-rel_C_sf"/>
</dbReference>
<dbReference type="InterPro" id="IPR001647">
    <property type="entry name" value="HTH_TetR"/>
</dbReference>
<dbReference type="InterPro" id="IPR039538">
    <property type="entry name" value="BetI_C"/>
</dbReference>
<evidence type="ECO:0000256" key="2">
    <source>
        <dbReference type="ARBA" id="ARBA00023015"/>
    </source>
</evidence>
<feature type="domain" description="HTH tetR-type" evidence="6">
    <location>
        <begin position="15"/>
        <end position="75"/>
    </location>
</feature>
<evidence type="ECO:0000313" key="8">
    <source>
        <dbReference type="Proteomes" id="UP000234789"/>
    </source>
</evidence>
<dbReference type="SUPFAM" id="SSF48498">
    <property type="entry name" value="Tetracyclin repressor-like, C-terminal domain"/>
    <property type="match status" value="1"/>
</dbReference>
<dbReference type="GO" id="GO:0003700">
    <property type="term" value="F:DNA-binding transcription factor activity"/>
    <property type="evidence" value="ECO:0007669"/>
    <property type="project" value="TreeGrafter"/>
</dbReference>
<evidence type="ECO:0000256" key="4">
    <source>
        <dbReference type="ARBA" id="ARBA00023163"/>
    </source>
</evidence>
<dbReference type="PRINTS" id="PR00455">
    <property type="entry name" value="HTHTETR"/>
</dbReference>